<dbReference type="CDD" id="cd00075">
    <property type="entry name" value="HATPase"/>
    <property type="match status" value="1"/>
</dbReference>
<dbReference type="CDD" id="cd00082">
    <property type="entry name" value="HisKA"/>
    <property type="match status" value="1"/>
</dbReference>
<dbReference type="SMART" id="SM00388">
    <property type="entry name" value="HisKA"/>
    <property type="match status" value="1"/>
</dbReference>
<dbReference type="InterPro" id="IPR050351">
    <property type="entry name" value="BphY/WalK/GraS-like"/>
</dbReference>
<dbReference type="Pfam" id="PF00512">
    <property type="entry name" value="HisKA"/>
    <property type="match status" value="1"/>
</dbReference>
<dbReference type="InterPro" id="IPR004358">
    <property type="entry name" value="Sig_transdc_His_kin-like_C"/>
</dbReference>
<feature type="domain" description="HAMP" evidence="11">
    <location>
        <begin position="271"/>
        <end position="323"/>
    </location>
</feature>
<evidence type="ECO:0000256" key="7">
    <source>
        <dbReference type="ARBA" id="ARBA00023012"/>
    </source>
</evidence>
<keyword evidence="9" id="KW-0812">Transmembrane</keyword>
<dbReference type="GO" id="GO:0016020">
    <property type="term" value="C:membrane"/>
    <property type="evidence" value="ECO:0007669"/>
    <property type="project" value="UniProtKB-SubCell"/>
</dbReference>
<evidence type="ECO:0000256" key="2">
    <source>
        <dbReference type="ARBA" id="ARBA00004370"/>
    </source>
</evidence>
<dbReference type="GO" id="GO:0000155">
    <property type="term" value="F:phosphorelay sensor kinase activity"/>
    <property type="evidence" value="ECO:0007669"/>
    <property type="project" value="InterPro"/>
</dbReference>
<evidence type="ECO:0000313" key="13">
    <source>
        <dbReference type="Proteomes" id="UP000463470"/>
    </source>
</evidence>
<comment type="catalytic activity">
    <reaction evidence="1">
        <text>ATP + protein L-histidine = ADP + protein N-phospho-L-histidine.</text>
        <dbReference type="EC" id="2.7.13.3"/>
    </reaction>
</comment>
<dbReference type="Proteomes" id="UP000463470">
    <property type="component" value="Unassembled WGS sequence"/>
</dbReference>
<evidence type="ECO:0000259" key="10">
    <source>
        <dbReference type="PROSITE" id="PS50109"/>
    </source>
</evidence>
<dbReference type="Gene3D" id="6.10.340.10">
    <property type="match status" value="1"/>
</dbReference>
<feature type="region of interest" description="Disordered" evidence="8">
    <location>
        <begin position="59"/>
        <end position="112"/>
    </location>
</feature>
<keyword evidence="9" id="KW-0472">Membrane</keyword>
<dbReference type="GO" id="GO:0007234">
    <property type="term" value="P:osmosensory signaling via phosphorelay pathway"/>
    <property type="evidence" value="ECO:0007669"/>
    <property type="project" value="TreeGrafter"/>
</dbReference>
<dbReference type="InterPro" id="IPR003594">
    <property type="entry name" value="HATPase_dom"/>
</dbReference>
<protein>
    <recommendedName>
        <fullName evidence="3">histidine kinase</fullName>
        <ecNumber evidence="3">2.7.13.3</ecNumber>
    </recommendedName>
</protein>
<evidence type="ECO:0000256" key="5">
    <source>
        <dbReference type="ARBA" id="ARBA00022679"/>
    </source>
</evidence>
<dbReference type="CDD" id="cd06225">
    <property type="entry name" value="HAMP"/>
    <property type="match status" value="1"/>
</dbReference>
<keyword evidence="6" id="KW-0418">Kinase</keyword>
<keyword evidence="9" id="KW-1133">Transmembrane helix</keyword>
<dbReference type="GO" id="GO:0030295">
    <property type="term" value="F:protein kinase activator activity"/>
    <property type="evidence" value="ECO:0007669"/>
    <property type="project" value="TreeGrafter"/>
</dbReference>
<dbReference type="InterPro" id="IPR036097">
    <property type="entry name" value="HisK_dim/P_sf"/>
</dbReference>
<dbReference type="SMART" id="SM00304">
    <property type="entry name" value="HAMP"/>
    <property type="match status" value="1"/>
</dbReference>
<dbReference type="SUPFAM" id="SSF158472">
    <property type="entry name" value="HAMP domain-like"/>
    <property type="match status" value="1"/>
</dbReference>
<dbReference type="Pfam" id="PF02518">
    <property type="entry name" value="HATPase_c"/>
    <property type="match status" value="1"/>
</dbReference>
<evidence type="ECO:0000259" key="11">
    <source>
        <dbReference type="PROSITE" id="PS50885"/>
    </source>
</evidence>
<feature type="transmembrane region" description="Helical" evidence="9">
    <location>
        <begin position="6"/>
        <end position="30"/>
    </location>
</feature>
<keyword evidence="13" id="KW-1185">Reference proteome</keyword>
<dbReference type="SMART" id="SM00387">
    <property type="entry name" value="HATPase_c"/>
    <property type="match status" value="1"/>
</dbReference>
<evidence type="ECO:0000256" key="8">
    <source>
        <dbReference type="SAM" id="MobiDB-lite"/>
    </source>
</evidence>
<dbReference type="PANTHER" id="PTHR42878">
    <property type="entry name" value="TWO-COMPONENT HISTIDINE KINASE"/>
    <property type="match status" value="1"/>
</dbReference>
<dbReference type="PROSITE" id="PS50885">
    <property type="entry name" value="HAMP"/>
    <property type="match status" value="1"/>
</dbReference>
<gene>
    <name evidence="12" type="ORF">GTO91_13225</name>
</gene>
<dbReference type="InterPro" id="IPR003661">
    <property type="entry name" value="HisK_dim/P_dom"/>
</dbReference>
<dbReference type="PRINTS" id="PR00344">
    <property type="entry name" value="BCTRLSENSOR"/>
</dbReference>
<keyword evidence="5" id="KW-0808">Transferase</keyword>
<organism evidence="12 13">
    <name type="scientific">Heliomicrobium undosum</name>
    <dbReference type="NCBI Taxonomy" id="121734"/>
    <lineage>
        <taxon>Bacteria</taxon>
        <taxon>Bacillati</taxon>
        <taxon>Bacillota</taxon>
        <taxon>Clostridia</taxon>
        <taxon>Eubacteriales</taxon>
        <taxon>Heliobacteriaceae</taxon>
        <taxon>Heliomicrobium</taxon>
    </lineage>
</organism>
<reference evidence="12 13" key="1">
    <citation type="submission" date="2020-01" db="EMBL/GenBank/DDBJ databases">
        <title>Whole-genome sequence of Heliobacterium undosum DSM 13378.</title>
        <authorList>
            <person name="Kyndt J.A."/>
            <person name="Meyer T.E."/>
        </authorList>
    </citation>
    <scope>NUCLEOTIDE SEQUENCE [LARGE SCALE GENOMIC DNA]</scope>
    <source>
        <strain evidence="12 13">DSM 13378</strain>
    </source>
</reference>
<dbReference type="GO" id="GO:0000156">
    <property type="term" value="F:phosphorelay response regulator activity"/>
    <property type="evidence" value="ECO:0007669"/>
    <property type="project" value="TreeGrafter"/>
</dbReference>
<dbReference type="SUPFAM" id="SSF47384">
    <property type="entry name" value="Homodimeric domain of signal transducing histidine kinase"/>
    <property type="match status" value="1"/>
</dbReference>
<evidence type="ECO:0000313" key="12">
    <source>
        <dbReference type="EMBL" id="MZP30674.1"/>
    </source>
</evidence>
<dbReference type="Gene3D" id="3.30.565.10">
    <property type="entry name" value="Histidine kinase-like ATPase, C-terminal domain"/>
    <property type="match status" value="1"/>
</dbReference>
<evidence type="ECO:0000256" key="9">
    <source>
        <dbReference type="SAM" id="Phobius"/>
    </source>
</evidence>
<dbReference type="InterPro" id="IPR005467">
    <property type="entry name" value="His_kinase_dom"/>
</dbReference>
<sequence>MKIRTQAFFFFLLISVVTAASTLLGMLILYQELLRPGDRSVQHRQAIAQIERWQERFQTEPAASVDPGLTAGRNPKYPPNPGPISMASPQQGNQQRHQQGDQKNNRAGQGAARQRLIEELSFDSDLHFWPASVQLLDETGQVLATKTTWNPRNDPAIAANDHYPDHYTPAQLIEAIRVPPQDFVDGVNVLFESDPVSRNQESGNGKTRYAAASLVVDSETYYLLLRYEPPPHEPPRRPDAQERTVLLAGVPLTAGAGILAVNLVAALAFSWLLRAPLKKLAGGLENMRRGDTSYRIQSWRKDEFGDLFAVFNQLNSALGALKQREQEIAGKQRDLFAGLSHDLRTPLASIEGYAEALSDIAYQEPEQARKYGRIIHAKALVMGRIVDDLFLTAKLVHPDFTLQRRPTDLAELVRRWTADILPDIELAGQHLNADIPETTLWASVDAPHLERAVKNVLKNAIEHNAPGIHVHVTLIAQGETALLRIADTGMGVPVHLRERLFERFARADTARNSKKGSTGLGLAISREIIAAHGGSILLEPTPPEGGAAFLIQLPLAAP</sequence>
<evidence type="ECO:0000256" key="6">
    <source>
        <dbReference type="ARBA" id="ARBA00022777"/>
    </source>
</evidence>
<evidence type="ECO:0000256" key="4">
    <source>
        <dbReference type="ARBA" id="ARBA00022553"/>
    </source>
</evidence>
<comment type="subcellular location">
    <subcellularLocation>
        <location evidence="2">Membrane</location>
    </subcellularLocation>
</comment>
<dbReference type="EMBL" id="WXEY01000017">
    <property type="protein sequence ID" value="MZP30674.1"/>
    <property type="molecule type" value="Genomic_DNA"/>
</dbReference>
<dbReference type="Gene3D" id="1.10.287.130">
    <property type="match status" value="1"/>
</dbReference>
<keyword evidence="4" id="KW-0597">Phosphoprotein</keyword>
<dbReference type="PROSITE" id="PS50109">
    <property type="entry name" value="HIS_KIN"/>
    <property type="match status" value="1"/>
</dbReference>
<dbReference type="Pfam" id="PF00672">
    <property type="entry name" value="HAMP"/>
    <property type="match status" value="1"/>
</dbReference>
<accession>A0A845L792</accession>
<dbReference type="RefSeq" id="WP_161259201.1">
    <property type="nucleotide sequence ID" value="NZ_WXEY01000017.1"/>
</dbReference>
<evidence type="ECO:0000256" key="1">
    <source>
        <dbReference type="ARBA" id="ARBA00000085"/>
    </source>
</evidence>
<name>A0A845L792_9FIRM</name>
<dbReference type="InterPro" id="IPR036890">
    <property type="entry name" value="HATPase_C_sf"/>
</dbReference>
<comment type="caution">
    <text evidence="12">The sequence shown here is derived from an EMBL/GenBank/DDBJ whole genome shotgun (WGS) entry which is preliminary data.</text>
</comment>
<keyword evidence="7" id="KW-0902">Two-component regulatory system</keyword>
<evidence type="ECO:0000256" key="3">
    <source>
        <dbReference type="ARBA" id="ARBA00012438"/>
    </source>
</evidence>
<dbReference type="AlphaFoldDB" id="A0A845L792"/>
<dbReference type="EC" id="2.7.13.3" evidence="3"/>
<dbReference type="OrthoDB" id="9792991at2"/>
<dbReference type="PANTHER" id="PTHR42878:SF12">
    <property type="entry name" value="SENSOR HISTIDINE KINASE YCBM"/>
    <property type="match status" value="1"/>
</dbReference>
<feature type="domain" description="Histidine kinase" evidence="10">
    <location>
        <begin position="338"/>
        <end position="557"/>
    </location>
</feature>
<dbReference type="SUPFAM" id="SSF55874">
    <property type="entry name" value="ATPase domain of HSP90 chaperone/DNA topoisomerase II/histidine kinase"/>
    <property type="match status" value="1"/>
</dbReference>
<dbReference type="InterPro" id="IPR003660">
    <property type="entry name" value="HAMP_dom"/>
</dbReference>
<proteinExistence type="predicted"/>